<feature type="compositionally biased region" description="Basic and acidic residues" evidence="5">
    <location>
        <begin position="321"/>
        <end position="335"/>
    </location>
</feature>
<dbReference type="PANTHER" id="PTHR45674:SF4">
    <property type="entry name" value="DNA LIGASE 1"/>
    <property type="match status" value="1"/>
</dbReference>
<gene>
    <name evidence="7" type="ORF">IDSA_06145</name>
</gene>
<dbReference type="EC" id="6.5.1.1" evidence="2"/>
<keyword evidence="3" id="KW-0436">Ligase</keyword>
<dbReference type="RefSeq" id="WP_034775107.1">
    <property type="nucleotide sequence ID" value="NZ_JPER01000002.1"/>
</dbReference>
<evidence type="ECO:0000313" key="8">
    <source>
        <dbReference type="Proteomes" id="UP000054363"/>
    </source>
</evidence>
<proteinExistence type="inferred from homology"/>
<evidence type="ECO:0000256" key="1">
    <source>
        <dbReference type="ARBA" id="ARBA00007572"/>
    </source>
</evidence>
<dbReference type="InterPro" id="IPR014146">
    <property type="entry name" value="LigD_ligase_dom"/>
</dbReference>
<dbReference type="STRING" id="435908.IDSA_06145"/>
<reference evidence="7 8" key="1">
    <citation type="submission" date="2014-06" db="EMBL/GenBank/DDBJ databases">
        <title>The draft genome sequence of Idiomarina salinarum ISL-52.</title>
        <authorList>
            <person name="Du J."/>
            <person name="Shao Z."/>
        </authorList>
    </citation>
    <scope>NUCLEOTIDE SEQUENCE [LARGE SCALE GENOMIC DNA]</scope>
    <source>
        <strain evidence="7 8">ISL-52</strain>
    </source>
</reference>
<dbReference type="EMBL" id="JPER01000002">
    <property type="protein sequence ID" value="KFZ31059.1"/>
    <property type="molecule type" value="Genomic_DNA"/>
</dbReference>
<dbReference type="Gene3D" id="2.40.50.140">
    <property type="entry name" value="Nucleic acid-binding proteins"/>
    <property type="match status" value="1"/>
</dbReference>
<organism evidence="7 8">
    <name type="scientific">Pseudidiomarina salinarum</name>
    <dbReference type="NCBI Taxonomy" id="435908"/>
    <lineage>
        <taxon>Bacteria</taxon>
        <taxon>Pseudomonadati</taxon>
        <taxon>Pseudomonadota</taxon>
        <taxon>Gammaproteobacteria</taxon>
        <taxon>Alteromonadales</taxon>
        <taxon>Idiomarinaceae</taxon>
        <taxon>Pseudidiomarina</taxon>
    </lineage>
</organism>
<evidence type="ECO:0000256" key="3">
    <source>
        <dbReference type="ARBA" id="ARBA00022598"/>
    </source>
</evidence>
<dbReference type="PROSITE" id="PS50160">
    <property type="entry name" value="DNA_LIGASE_A3"/>
    <property type="match status" value="1"/>
</dbReference>
<dbReference type="SUPFAM" id="SSF50249">
    <property type="entry name" value="Nucleic acid-binding proteins"/>
    <property type="match status" value="1"/>
</dbReference>
<dbReference type="Proteomes" id="UP000054363">
    <property type="component" value="Unassembled WGS sequence"/>
</dbReference>
<dbReference type="NCBIfam" id="TIGR02779">
    <property type="entry name" value="NHEJ_ligase_lig"/>
    <property type="match status" value="1"/>
</dbReference>
<name>A0A094IYY8_9GAMM</name>
<dbReference type="AlphaFoldDB" id="A0A094IYY8"/>
<dbReference type="Gene3D" id="3.30.470.30">
    <property type="entry name" value="DNA ligase/mRNA capping enzyme"/>
    <property type="match status" value="1"/>
</dbReference>
<evidence type="ECO:0000313" key="7">
    <source>
        <dbReference type="EMBL" id="KFZ31059.1"/>
    </source>
</evidence>
<dbReference type="GO" id="GO:0006310">
    <property type="term" value="P:DNA recombination"/>
    <property type="evidence" value="ECO:0007669"/>
    <property type="project" value="InterPro"/>
</dbReference>
<comment type="caution">
    <text evidence="7">The sequence shown here is derived from an EMBL/GenBank/DDBJ whole genome shotgun (WGS) entry which is preliminary data.</text>
</comment>
<accession>A0A094IYY8</accession>
<comment type="catalytic activity">
    <reaction evidence="4">
        <text>ATP + (deoxyribonucleotide)n-3'-hydroxyl + 5'-phospho-(deoxyribonucleotide)m = (deoxyribonucleotide)n+m + AMP + diphosphate.</text>
        <dbReference type="EC" id="6.5.1.1"/>
    </reaction>
</comment>
<evidence type="ECO:0000259" key="6">
    <source>
        <dbReference type="PROSITE" id="PS50160"/>
    </source>
</evidence>
<dbReference type="PANTHER" id="PTHR45674">
    <property type="entry name" value="DNA LIGASE 1/3 FAMILY MEMBER"/>
    <property type="match status" value="1"/>
</dbReference>
<dbReference type="Pfam" id="PF04679">
    <property type="entry name" value="DNA_ligase_A_C"/>
    <property type="match status" value="1"/>
</dbReference>
<dbReference type="SUPFAM" id="SSF56091">
    <property type="entry name" value="DNA ligase/mRNA capping enzyme, catalytic domain"/>
    <property type="match status" value="1"/>
</dbReference>
<sequence length="343" mass="39879">MSDLLSRLSDNAREQAHEVEQPEWMDPMQAKLTHDHFSDDAWLYERKLDGERVIVYIESDGKVRLMSRNQECLNDSYPELERALKECHKAPCILDGEVVALNDDGVSEFQKLQARMKVSSRDEACQSDVKVHFYFFDCLYIDGYDVTDCPLTERKKVLKEALDWQDPLRFTEYRKGDGLEYYQEACDKGWEGLIAKDGEGTYVHSRSPKWLKFKCVMEQEFVIGGYTEPEGDRVGFGALLLGFYRDAKFVYAGQVGTGFDDDTLRELHDRLQKIERDTSPYDEGDPQTKDVHFVTPELVCEVGFTEWTKKDQLRHPRYKGLRRDKEPEDVHKEEESQAAEPEL</sequence>
<feature type="region of interest" description="Disordered" evidence="5">
    <location>
        <begin position="313"/>
        <end position="343"/>
    </location>
</feature>
<dbReference type="GO" id="GO:0003910">
    <property type="term" value="F:DNA ligase (ATP) activity"/>
    <property type="evidence" value="ECO:0007669"/>
    <property type="project" value="UniProtKB-EC"/>
</dbReference>
<evidence type="ECO:0000256" key="5">
    <source>
        <dbReference type="SAM" id="MobiDB-lite"/>
    </source>
</evidence>
<evidence type="ECO:0000256" key="2">
    <source>
        <dbReference type="ARBA" id="ARBA00012727"/>
    </source>
</evidence>
<evidence type="ECO:0000256" key="4">
    <source>
        <dbReference type="ARBA" id="ARBA00034003"/>
    </source>
</evidence>
<dbReference type="eggNOG" id="COG1793">
    <property type="taxonomic scope" value="Bacteria"/>
</dbReference>
<dbReference type="GO" id="GO:0005524">
    <property type="term" value="F:ATP binding"/>
    <property type="evidence" value="ECO:0007669"/>
    <property type="project" value="InterPro"/>
</dbReference>
<keyword evidence="8" id="KW-1185">Reference proteome</keyword>
<dbReference type="InterPro" id="IPR012309">
    <property type="entry name" value="DNA_ligase_ATP-dep_C"/>
</dbReference>
<dbReference type="Pfam" id="PF01068">
    <property type="entry name" value="DNA_ligase_A_M"/>
    <property type="match status" value="1"/>
</dbReference>
<dbReference type="GO" id="GO:0006281">
    <property type="term" value="P:DNA repair"/>
    <property type="evidence" value="ECO:0007669"/>
    <property type="project" value="InterPro"/>
</dbReference>
<dbReference type="CDD" id="cd07906">
    <property type="entry name" value="Adenylation_DNA_ligase_LigD_LigC"/>
    <property type="match status" value="1"/>
</dbReference>
<dbReference type="OrthoDB" id="9802472at2"/>
<dbReference type="InterPro" id="IPR012340">
    <property type="entry name" value="NA-bd_OB-fold"/>
</dbReference>
<dbReference type="InterPro" id="IPR012310">
    <property type="entry name" value="DNA_ligase_ATP-dep_cent"/>
</dbReference>
<feature type="domain" description="ATP-dependent DNA ligase family profile" evidence="6">
    <location>
        <begin position="124"/>
        <end position="214"/>
    </location>
</feature>
<comment type="similarity">
    <text evidence="1">Belongs to the ATP-dependent DNA ligase family.</text>
</comment>
<dbReference type="CDD" id="cd07971">
    <property type="entry name" value="OBF_DNA_ligase_LigD"/>
    <property type="match status" value="1"/>
</dbReference>
<dbReference type="InterPro" id="IPR050191">
    <property type="entry name" value="ATP-dep_DNA_ligase"/>
</dbReference>
<protein>
    <recommendedName>
        <fullName evidence="2">DNA ligase (ATP)</fullName>
        <ecNumber evidence="2">6.5.1.1</ecNumber>
    </recommendedName>
</protein>